<name>A0A3M7RBB8_BRAPC</name>
<dbReference type="OrthoDB" id="2422440at2759"/>
<keyword evidence="2" id="KW-1185">Reference proteome</keyword>
<evidence type="ECO:0000313" key="2">
    <source>
        <dbReference type="Proteomes" id="UP000276133"/>
    </source>
</evidence>
<protein>
    <submittedName>
        <fullName evidence="1">Gametogenetin-binding 2-like</fullName>
    </submittedName>
</protein>
<reference evidence="1 2" key="1">
    <citation type="journal article" date="2018" name="Sci. Rep.">
        <title>Genomic signatures of local adaptation to the degree of environmental predictability in rotifers.</title>
        <authorList>
            <person name="Franch-Gras L."/>
            <person name="Hahn C."/>
            <person name="Garcia-Roger E.M."/>
            <person name="Carmona M.J."/>
            <person name="Serra M."/>
            <person name="Gomez A."/>
        </authorList>
    </citation>
    <scope>NUCLEOTIDE SEQUENCE [LARGE SCALE GENOMIC DNA]</scope>
    <source>
        <strain evidence="1">HYR1</strain>
    </source>
</reference>
<organism evidence="1 2">
    <name type="scientific">Brachionus plicatilis</name>
    <name type="common">Marine rotifer</name>
    <name type="synonym">Brachionus muelleri</name>
    <dbReference type="NCBI Taxonomy" id="10195"/>
    <lineage>
        <taxon>Eukaryota</taxon>
        <taxon>Metazoa</taxon>
        <taxon>Spiralia</taxon>
        <taxon>Gnathifera</taxon>
        <taxon>Rotifera</taxon>
        <taxon>Eurotatoria</taxon>
        <taxon>Monogononta</taxon>
        <taxon>Pseudotrocha</taxon>
        <taxon>Ploima</taxon>
        <taxon>Brachionidae</taxon>
        <taxon>Brachionus</taxon>
    </lineage>
</organism>
<gene>
    <name evidence="1" type="ORF">BpHYR1_015670</name>
</gene>
<proteinExistence type="predicted"/>
<comment type="caution">
    <text evidence="1">The sequence shown here is derived from an EMBL/GenBank/DDBJ whole genome shotgun (WGS) entry which is preliminary data.</text>
</comment>
<dbReference type="AlphaFoldDB" id="A0A3M7RBB8"/>
<dbReference type="EMBL" id="REGN01003774">
    <property type="protein sequence ID" value="RNA20840.1"/>
    <property type="molecule type" value="Genomic_DNA"/>
</dbReference>
<evidence type="ECO:0000313" key="1">
    <source>
        <dbReference type="EMBL" id="RNA20840.1"/>
    </source>
</evidence>
<accession>A0A3M7RBB8</accession>
<sequence>MINARIIDAVPLDDQIELKKCQMEIALEDNCKLVVQFDDLKCWMNDDEDELDKRLMSKCTSCQELNKMEQTFKTDEDYILFLNKYSRIKSSSSESQWLTASKADLINAVSSLVSCVGCRTSLERFYRSQTNKLVKKSHNFSSVIYPFLIKSNDSISLCSNILDSPFKLFSIFNLKK</sequence>
<dbReference type="Proteomes" id="UP000276133">
    <property type="component" value="Unassembled WGS sequence"/>
</dbReference>